<protein>
    <recommendedName>
        <fullName evidence="6">WD40 repeat-like protein</fullName>
    </recommendedName>
</protein>
<dbReference type="InterPro" id="IPR015943">
    <property type="entry name" value="WD40/YVTN_repeat-like_dom_sf"/>
</dbReference>
<dbReference type="AlphaFoldDB" id="A0A6A6QYN9"/>
<dbReference type="Gene3D" id="2.130.10.10">
    <property type="entry name" value="YVTN repeat-like/Quinoprotein amine dehydrogenase"/>
    <property type="match status" value="1"/>
</dbReference>
<sequence length="212" mass="23965">MSGSTDGLVNLFDTRKPDEEEALYQVINHSSAIHHAGFLNETDIYALGTDETLSFYRLQSEDDSVVEPAPRVLGDVREGMGFEYVVKLMEVGGEACVVGGSHSSQHLDLIPLRRPTGDVPLDWTYDVEKRARLPGGHGEEIVRDVYSDMPSQTTYTCGEDGFVRAWKLADADEMEVSEGERLPSKKTKQEKKGDREERRKHKEKKKERFNPY</sequence>
<gene>
    <name evidence="4" type="ORF">BU16DRAFT_525889</name>
</gene>
<reference evidence="4" key="1">
    <citation type="journal article" date="2020" name="Stud. Mycol.">
        <title>101 Dothideomycetes genomes: a test case for predicting lifestyles and emergence of pathogens.</title>
        <authorList>
            <person name="Haridas S."/>
            <person name="Albert R."/>
            <person name="Binder M."/>
            <person name="Bloem J."/>
            <person name="Labutti K."/>
            <person name="Salamov A."/>
            <person name="Andreopoulos B."/>
            <person name="Baker S."/>
            <person name="Barry K."/>
            <person name="Bills G."/>
            <person name="Bluhm B."/>
            <person name="Cannon C."/>
            <person name="Castanera R."/>
            <person name="Culley D."/>
            <person name="Daum C."/>
            <person name="Ezra D."/>
            <person name="Gonzalez J."/>
            <person name="Henrissat B."/>
            <person name="Kuo A."/>
            <person name="Liang C."/>
            <person name="Lipzen A."/>
            <person name="Lutzoni F."/>
            <person name="Magnuson J."/>
            <person name="Mondo S."/>
            <person name="Nolan M."/>
            <person name="Ohm R."/>
            <person name="Pangilinan J."/>
            <person name="Park H.-J."/>
            <person name="Ramirez L."/>
            <person name="Alfaro M."/>
            <person name="Sun H."/>
            <person name="Tritt A."/>
            <person name="Yoshinaga Y."/>
            <person name="Zwiers L.-H."/>
            <person name="Turgeon B."/>
            <person name="Goodwin S."/>
            <person name="Spatafora J."/>
            <person name="Crous P."/>
            <person name="Grigoriev I."/>
        </authorList>
    </citation>
    <scope>NUCLEOTIDE SEQUENCE</scope>
    <source>
        <strain evidence="4">CBS 269.34</strain>
    </source>
</reference>
<dbReference type="SUPFAM" id="SSF50978">
    <property type="entry name" value="WD40 repeat-like"/>
    <property type="match status" value="1"/>
</dbReference>
<feature type="region of interest" description="Disordered" evidence="3">
    <location>
        <begin position="173"/>
        <end position="212"/>
    </location>
</feature>
<dbReference type="EMBL" id="MU004187">
    <property type="protein sequence ID" value="KAF2496753.1"/>
    <property type="molecule type" value="Genomic_DNA"/>
</dbReference>
<evidence type="ECO:0000256" key="3">
    <source>
        <dbReference type="SAM" id="MobiDB-lite"/>
    </source>
</evidence>
<evidence type="ECO:0008006" key="6">
    <source>
        <dbReference type="Google" id="ProtNLM"/>
    </source>
</evidence>
<dbReference type="OrthoDB" id="25131at2759"/>
<evidence type="ECO:0000256" key="1">
    <source>
        <dbReference type="ARBA" id="ARBA00022574"/>
    </source>
</evidence>
<evidence type="ECO:0000313" key="5">
    <source>
        <dbReference type="Proteomes" id="UP000799750"/>
    </source>
</evidence>
<keyword evidence="5" id="KW-1185">Reference proteome</keyword>
<name>A0A6A6QYN9_9PEZI</name>
<dbReference type="PANTHER" id="PTHR22889:SF0">
    <property type="entry name" value="WD REPEAT-CONTAINING PROTEIN 89"/>
    <property type="match status" value="1"/>
</dbReference>
<organism evidence="4 5">
    <name type="scientific">Lophium mytilinum</name>
    <dbReference type="NCBI Taxonomy" id="390894"/>
    <lineage>
        <taxon>Eukaryota</taxon>
        <taxon>Fungi</taxon>
        <taxon>Dikarya</taxon>
        <taxon>Ascomycota</taxon>
        <taxon>Pezizomycotina</taxon>
        <taxon>Dothideomycetes</taxon>
        <taxon>Pleosporomycetidae</taxon>
        <taxon>Mytilinidiales</taxon>
        <taxon>Mytilinidiaceae</taxon>
        <taxon>Lophium</taxon>
    </lineage>
</organism>
<dbReference type="InterPro" id="IPR039328">
    <property type="entry name" value="WDR89"/>
</dbReference>
<evidence type="ECO:0000256" key="2">
    <source>
        <dbReference type="ARBA" id="ARBA00022737"/>
    </source>
</evidence>
<proteinExistence type="predicted"/>
<dbReference type="InterPro" id="IPR036322">
    <property type="entry name" value="WD40_repeat_dom_sf"/>
</dbReference>
<accession>A0A6A6QYN9</accession>
<keyword evidence="2" id="KW-0677">Repeat</keyword>
<keyword evidence="1" id="KW-0853">WD repeat</keyword>
<evidence type="ECO:0000313" key="4">
    <source>
        <dbReference type="EMBL" id="KAF2496753.1"/>
    </source>
</evidence>
<dbReference type="PANTHER" id="PTHR22889">
    <property type="entry name" value="WD REPEAT-CONTAINING PROTEIN 89"/>
    <property type="match status" value="1"/>
</dbReference>
<dbReference type="Proteomes" id="UP000799750">
    <property type="component" value="Unassembled WGS sequence"/>
</dbReference>